<dbReference type="KEGG" id="rpe:RPE_0962"/>
<keyword evidence="6 11" id="KW-0812">Transmembrane</keyword>
<dbReference type="NCBIfam" id="TIGR01352">
    <property type="entry name" value="tonB_Cterm"/>
    <property type="match status" value="1"/>
</dbReference>
<organism evidence="13">
    <name type="scientific">Rhodopseudomonas palustris (strain BisA53)</name>
    <dbReference type="NCBI Taxonomy" id="316055"/>
    <lineage>
        <taxon>Bacteria</taxon>
        <taxon>Pseudomonadati</taxon>
        <taxon>Pseudomonadota</taxon>
        <taxon>Alphaproteobacteria</taxon>
        <taxon>Hyphomicrobiales</taxon>
        <taxon>Nitrobacteraceae</taxon>
        <taxon>Rhodopseudomonas</taxon>
    </lineage>
</organism>
<evidence type="ECO:0000256" key="10">
    <source>
        <dbReference type="SAM" id="MobiDB-lite"/>
    </source>
</evidence>
<dbReference type="InterPro" id="IPR051045">
    <property type="entry name" value="TonB-dependent_transducer"/>
</dbReference>
<gene>
    <name evidence="13" type="ordered locus">RPE_0962</name>
</gene>
<feature type="compositionally biased region" description="Pro residues" evidence="10">
    <location>
        <begin position="85"/>
        <end position="110"/>
    </location>
</feature>
<dbReference type="Gene3D" id="3.30.1150.10">
    <property type="match status" value="1"/>
</dbReference>
<dbReference type="PROSITE" id="PS52015">
    <property type="entry name" value="TONB_CTD"/>
    <property type="match status" value="1"/>
</dbReference>
<feature type="transmembrane region" description="Helical" evidence="11">
    <location>
        <begin position="20"/>
        <end position="40"/>
    </location>
</feature>
<evidence type="ECO:0000313" key="13">
    <source>
        <dbReference type="EMBL" id="ABJ04918.1"/>
    </source>
</evidence>
<accession>Q07T16</accession>
<feature type="region of interest" description="Disordered" evidence="10">
    <location>
        <begin position="59"/>
        <end position="180"/>
    </location>
</feature>
<dbReference type="AlphaFoldDB" id="Q07T16"/>
<dbReference type="eggNOG" id="COG0810">
    <property type="taxonomic scope" value="Bacteria"/>
</dbReference>
<keyword evidence="7" id="KW-0653">Protein transport</keyword>
<dbReference type="EMBL" id="CP000463">
    <property type="protein sequence ID" value="ABJ04918.1"/>
    <property type="molecule type" value="Genomic_DNA"/>
</dbReference>
<dbReference type="InterPro" id="IPR037682">
    <property type="entry name" value="TonB_C"/>
</dbReference>
<dbReference type="GO" id="GO:0055085">
    <property type="term" value="P:transmembrane transport"/>
    <property type="evidence" value="ECO:0007669"/>
    <property type="project" value="InterPro"/>
</dbReference>
<feature type="compositionally biased region" description="Low complexity" evidence="10">
    <location>
        <begin position="164"/>
        <end position="180"/>
    </location>
</feature>
<keyword evidence="5" id="KW-0997">Cell inner membrane</keyword>
<dbReference type="PANTHER" id="PTHR33446:SF13">
    <property type="entry name" value="TONB PROTEIN"/>
    <property type="match status" value="1"/>
</dbReference>
<keyword evidence="9 11" id="KW-0472">Membrane</keyword>
<dbReference type="InterPro" id="IPR006260">
    <property type="entry name" value="TonB/TolA_C"/>
</dbReference>
<dbReference type="GO" id="GO:0015031">
    <property type="term" value="P:protein transport"/>
    <property type="evidence" value="ECO:0007669"/>
    <property type="project" value="UniProtKB-KW"/>
</dbReference>
<evidence type="ECO:0000259" key="12">
    <source>
        <dbReference type="PROSITE" id="PS52015"/>
    </source>
</evidence>
<dbReference type="SUPFAM" id="SSF74653">
    <property type="entry name" value="TolA/TonB C-terminal domain"/>
    <property type="match status" value="1"/>
</dbReference>
<evidence type="ECO:0000256" key="6">
    <source>
        <dbReference type="ARBA" id="ARBA00022692"/>
    </source>
</evidence>
<sequence length="286" mass="30209">MNALALHIADQPSERPRWAFSAMMVIAIHAALIALGIAWYHQAPPPGVAIPAILIDMSPSSASPQPQPLDVAPGPEMQQAEEPEPPPPPPPEPPKPAEPEPLLPTPPQPAPEVAAPSEPKPEPQAQPRREPPPEPTTVVPEPTKPEPAKKPVKKPVKKPRETPAPRTSAAPAAERQGRAAASAAAGASAAAAMPAYRDRLAAHLQRYKQYPASARSAGAQGTAMLSFTVSRSGQVLRASLSRSSGHAELDAETLAMVRRAQPLPAFPPEMPQSSMSFTVPVRFAIR</sequence>
<keyword evidence="8 11" id="KW-1133">Transmembrane helix</keyword>
<comment type="similarity">
    <text evidence="2">Belongs to the TonB family.</text>
</comment>
<keyword evidence="3" id="KW-0813">Transport</keyword>
<dbReference type="PRINTS" id="PR01217">
    <property type="entry name" value="PRICHEXTENSN"/>
</dbReference>
<evidence type="ECO:0000256" key="4">
    <source>
        <dbReference type="ARBA" id="ARBA00022475"/>
    </source>
</evidence>
<dbReference type="STRING" id="316055.RPE_0962"/>
<reference evidence="13" key="1">
    <citation type="submission" date="2006-09" db="EMBL/GenBank/DDBJ databases">
        <title>Complete sequence of Rhodopseudomonas palustris BisA53.</title>
        <authorList>
            <consortium name="US DOE Joint Genome Institute"/>
            <person name="Copeland A."/>
            <person name="Lucas S."/>
            <person name="Lapidus A."/>
            <person name="Barry K."/>
            <person name="Detter J.C."/>
            <person name="Glavina del Rio T."/>
            <person name="Hammon N."/>
            <person name="Israni S."/>
            <person name="Dalin E."/>
            <person name="Tice H."/>
            <person name="Pitluck S."/>
            <person name="Chain P."/>
            <person name="Malfatti S."/>
            <person name="Shin M."/>
            <person name="Vergez L."/>
            <person name="Schmutz J."/>
            <person name="Larimer F."/>
            <person name="Land M."/>
            <person name="Hauser L."/>
            <person name="Pelletier D.A."/>
            <person name="Kyrpides N."/>
            <person name="Kim E."/>
            <person name="Harwood C.S."/>
            <person name="Oda Y."/>
            <person name="Richardson P."/>
        </authorList>
    </citation>
    <scope>NUCLEOTIDE SEQUENCE [LARGE SCALE GENOMIC DNA]</scope>
    <source>
        <strain evidence="13">BisA53</strain>
    </source>
</reference>
<dbReference type="GO" id="GO:0005886">
    <property type="term" value="C:plasma membrane"/>
    <property type="evidence" value="ECO:0007669"/>
    <property type="project" value="UniProtKB-SubCell"/>
</dbReference>
<evidence type="ECO:0000256" key="11">
    <source>
        <dbReference type="SAM" id="Phobius"/>
    </source>
</evidence>
<evidence type="ECO:0000256" key="5">
    <source>
        <dbReference type="ARBA" id="ARBA00022519"/>
    </source>
</evidence>
<proteinExistence type="inferred from homology"/>
<evidence type="ECO:0000256" key="3">
    <source>
        <dbReference type="ARBA" id="ARBA00022448"/>
    </source>
</evidence>
<evidence type="ECO:0000256" key="9">
    <source>
        <dbReference type="ARBA" id="ARBA00023136"/>
    </source>
</evidence>
<dbReference type="PANTHER" id="PTHR33446">
    <property type="entry name" value="PROTEIN TONB-RELATED"/>
    <property type="match status" value="1"/>
</dbReference>
<name>Q07T16_RHOP5</name>
<evidence type="ECO:0000256" key="7">
    <source>
        <dbReference type="ARBA" id="ARBA00022927"/>
    </source>
</evidence>
<keyword evidence="4" id="KW-1003">Cell membrane</keyword>
<protein>
    <submittedName>
        <fullName evidence="13">TonB family protein</fullName>
    </submittedName>
</protein>
<evidence type="ECO:0000256" key="8">
    <source>
        <dbReference type="ARBA" id="ARBA00022989"/>
    </source>
</evidence>
<dbReference type="HOGENOM" id="CLU_076333_2_0_5"/>
<feature type="domain" description="TonB C-terminal" evidence="12">
    <location>
        <begin position="195"/>
        <end position="286"/>
    </location>
</feature>
<evidence type="ECO:0000256" key="1">
    <source>
        <dbReference type="ARBA" id="ARBA00004383"/>
    </source>
</evidence>
<dbReference type="Pfam" id="PF03544">
    <property type="entry name" value="TonB_C"/>
    <property type="match status" value="1"/>
</dbReference>
<evidence type="ECO:0000256" key="2">
    <source>
        <dbReference type="ARBA" id="ARBA00006555"/>
    </source>
</evidence>
<comment type="subcellular location">
    <subcellularLocation>
        <location evidence="1">Cell inner membrane</location>
        <topology evidence="1">Single-pass membrane protein</topology>
        <orientation evidence="1">Periplasmic side</orientation>
    </subcellularLocation>
</comment>